<dbReference type="InterPro" id="IPR017871">
    <property type="entry name" value="ABC_transporter-like_CS"/>
</dbReference>
<dbReference type="PANTHER" id="PTHR42734:SF5">
    <property type="entry name" value="IRON TRANSPORT SYSTEM ATP-BINDING PROTEIN HI_0361-RELATED"/>
    <property type="match status" value="1"/>
</dbReference>
<evidence type="ECO:0000313" key="7">
    <source>
        <dbReference type="Proteomes" id="UP000005143"/>
    </source>
</evidence>
<comment type="similarity">
    <text evidence="1">Belongs to the ABC transporter superfamily.</text>
</comment>
<dbReference type="EMBL" id="AGUD01000097">
    <property type="protein sequence ID" value="EHN11515.1"/>
    <property type="molecule type" value="Genomic_DNA"/>
</dbReference>
<accession>H0E473</accession>
<keyword evidence="7" id="KW-1185">Reference proteome</keyword>
<keyword evidence="2" id="KW-0813">Transport</keyword>
<name>H0E473_9ACTN</name>
<dbReference type="InterPro" id="IPR027417">
    <property type="entry name" value="P-loop_NTPase"/>
</dbReference>
<protein>
    <submittedName>
        <fullName evidence="6">Putative ABC transport system ATP-binding protein</fullName>
    </submittedName>
</protein>
<organism evidence="6 7">
    <name type="scientific">Patulibacter medicamentivorans</name>
    <dbReference type="NCBI Taxonomy" id="1097667"/>
    <lineage>
        <taxon>Bacteria</taxon>
        <taxon>Bacillati</taxon>
        <taxon>Actinomycetota</taxon>
        <taxon>Thermoleophilia</taxon>
        <taxon>Solirubrobacterales</taxon>
        <taxon>Patulibacteraceae</taxon>
        <taxon>Patulibacter</taxon>
    </lineage>
</organism>
<evidence type="ECO:0000256" key="4">
    <source>
        <dbReference type="ARBA" id="ARBA00022840"/>
    </source>
</evidence>
<dbReference type="InterPro" id="IPR050153">
    <property type="entry name" value="Metal_Ion_Import_ABC"/>
</dbReference>
<dbReference type="GO" id="GO:0016887">
    <property type="term" value="F:ATP hydrolysis activity"/>
    <property type="evidence" value="ECO:0007669"/>
    <property type="project" value="InterPro"/>
</dbReference>
<evidence type="ECO:0000256" key="3">
    <source>
        <dbReference type="ARBA" id="ARBA00022741"/>
    </source>
</evidence>
<dbReference type="InterPro" id="IPR003593">
    <property type="entry name" value="AAA+_ATPase"/>
</dbReference>
<evidence type="ECO:0000256" key="1">
    <source>
        <dbReference type="ARBA" id="ARBA00005417"/>
    </source>
</evidence>
<dbReference type="Pfam" id="PF00005">
    <property type="entry name" value="ABC_tran"/>
    <property type="match status" value="1"/>
</dbReference>
<keyword evidence="4 6" id="KW-0067">ATP-binding</keyword>
<comment type="caution">
    <text evidence="6">The sequence shown here is derived from an EMBL/GenBank/DDBJ whole genome shotgun (WGS) entry which is preliminary data.</text>
</comment>
<reference evidence="6 7" key="1">
    <citation type="journal article" date="2013" name="Biodegradation">
        <title>Quantitative proteomic analysis of ibuprofen-degrading Patulibacter sp. strain I11.</title>
        <authorList>
            <person name="Almeida B."/>
            <person name="Kjeldal H."/>
            <person name="Lolas I."/>
            <person name="Knudsen A.D."/>
            <person name="Carvalho G."/>
            <person name="Nielsen K.L."/>
            <person name="Barreto Crespo M.T."/>
            <person name="Stensballe A."/>
            <person name="Nielsen J.L."/>
        </authorList>
    </citation>
    <scope>NUCLEOTIDE SEQUENCE [LARGE SCALE GENOMIC DNA]</scope>
    <source>
        <strain evidence="6 7">I11</strain>
    </source>
</reference>
<proteinExistence type="inferred from homology"/>
<feature type="domain" description="ABC transporter" evidence="5">
    <location>
        <begin position="40"/>
        <end position="263"/>
    </location>
</feature>
<gene>
    <name evidence="6" type="ORF">PAI11_16000</name>
</gene>
<dbReference type="PROSITE" id="PS00211">
    <property type="entry name" value="ABC_TRANSPORTER_1"/>
    <property type="match status" value="1"/>
</dbReference>
<sequence>MSDDHPQMSTTEAIGAAATGGVAEVCGHAAAGDEPGRLLLELDGVAAGYDQALALRDVGFRAHAGERIAILGPNGGGKTTLFRVVLGELAVREGRLALHDEVAVVPQTERSRLDFPVSALDVVLMGTIAHRPWWRGAGREERAKARAALRAVGLEDRADAGFGALSGGQRQRVLVARALVRDSRILLFDEPFTGLDTASSERLQQLIDELAAAGHVLLIATHDVGQARGWDRVLCLNGRQVAFGDPAATLTADTLQATYGHDLLRLGDGDAVAVICDHRHG</sequence>
<evidence type="ECO:0000256" key="2">
    <source>
        <dbReference type="ARBA" id="ARBA00022448"/>
    </source>
</evidence>
<dbReference type="PROSITE" id="PS50893">
    <property type="entry name" value="ABC_TRANSPORTER_2"/>
    <property type="match status" value="1"/>
</dbReference>
<dbReference type="SUPFAM" id="SSF52540">
    <property type="entry name" value="P-loop containing nucleoside triphosphate hydrolases"/>
    <property type="match status" value="1"/>
</dbReference>
<dbReference type="InterPro" id="IPR003439">
    <property type="entry name" value="ABC_transporter-like_ATP-bd"/>
</dbReference>
<dbReference type="PANTHER" id="PTHR42734">
    <property type="entry name" value="METAL TRANSPORT SYSTEM ATP-BINDING PROTEIN TM_0124-RELATED"/>
    <property type="match status" value="1"/>
</dbReference>
<keyword evidence="3" id="KW-0547">Nucleotide-binding</keyword>
<dbReference type="GO" id="GO:0005524">
    <property type="term" value="F:ATP binding"/>
    <property type="evidence" value="ECO:0007669"/>
    <property type="project" value="UniProtKB-KW"/>
</dbReference>
<evidence type="ECO:0000313" key="6">
    <source>
        <dbReference type="EMBL" id="EHN11515.1"/>
    </source>
</evidence>
<dbReference type="Proteomes" id="UP000005143">
    <property type="component" value="Unassembled WGS sequence"/>
</dbReference>
<evidence type="ECO:0000259" key="5">
    <source>
        <dbReference type="PROSITE" id="PS50893"/>
    </source>
</evidence>
<dbReference type="Gene3D" id="3.40.50.300">
    <property type="entry name" value="P-loop containing nucleotide triphosphate hydrolases"/>
    <property type="match status" value="1"/>
</dbReference>
<dbReference type="AlphaFoldDB" id="H0E473"/>
<dbReference type="SMART" id="SM00382">
    <property type="entry name" value="AAA"/>
    <property type="match status" value="1"/>
</dbReference>